<feature type="signal peptide" evidence="2">
    <location>
        <begin position="1"/>
        <end position="23"/>
    </location>
</feature>
<dbReference type="EnsemblPlants" id="Ma02_t23850.1">
    <property type="protein sequence ID" value="Ma02_p23850.1"/>
    <property type="gene ID" value="Ma02_g23850"/>
</dbReference>
<keyword evidence="2" id="KW-0732">Signal</keyword>
<feature type="region of interest" description="Disordered" evidence="1">
    <location>
        <begin position="61"/>
        <end position="81"/>
    </location>
</feature>
<organism evidence="4 5">
    <name type="scientific">Musa acuminata subsp. malaccensis</name>
    <name type="common">Wild banana</name>
    <name type="synonym">Musa malaccensis</name>
    <dbReference type="NCBI Taxonomy" id="214687"/>
    <lineage>
        <taxon>Eukaryota</taxon>
        <taxon>Viridiplantae</taxon>
        <taxon>Streptophyta</taxon>
        <taxon>Embryophyta</taxon>
        <taxon>Tracheophyta</taxon>
        <taxon>Spermatophyta</taxon>
        <taxon>Magnoliopsida</taxon>
        <taxon>Liliopsida</taxon>
        <taxon>Zingiberales</taxon>
        <taxon>Musaceae</taxon>
        <taxon>Musa</taxon>
    </lineage>
</organism>
<evidence type="ECO:0000313" key="5">
    <source>
        <dbReference type="Proteomes" id="UP000012960"/>
    </source>
</evidence>
<dbReference type="PANTHER" id="PTHR37908:SF3">
    <property type="entry name" value="TRANSMEMBRANE PROTEIN"/>
    <property type="match status" value="1"/>
</dbReference>
<evidence type="ECO:0000313" key="3">
    <source>
        <dbReference type="EMBL" id="CAG1862963.1"/>
    </source>
</evidence>
<dbReference type="InParanoid" id="A0A804I682"/>
<reference evidence="3" key="1">
    <citation type="submission" date="2021-03" db="EMBL/GenBank/DDBJ databases">
        <authorList>
            <consortium name="Genoscope - CEA"/>
            <person name="William W."/>
        </authorList>
    </citation>
    <scope>NUCLEOTIDE SEQUENCE</scope>
    <source>
        <strain evidence="3">Doubled-haploid Pahang</strain>
    </source>
</reference>
<protein>
    <submittedName>
        <fullName evidence="3">(wild Malaysian banana) hypothetical protein</fullName>
    </submittedName>
</protein>
<reference evidence="4" key="2">
    <citation type="submission" date="2021-05" db="UniProtKB">
        <authorList>
            <consortium name="EnsemblPlants"/>
        </authorList>
    </citation>
    <scope>IDENTIFICATION</scope>
    <source>
        <strain evidence="4">subsp. malaccensis</strain>
    </source>
</reference>
<evidence type="ECO:0000256" key="1">
    <source>
        <dbReference type="SAM" id="MobiDB-lite"/>
    </source>
</evidence>
<gene>
    <name evidence="3" type="ORF">GSMUA_78570.1</name>
</gene>
<proteinExistence type="predicted"/>
<sequence>MVVRRSWFFTIFIISALLSLSMSQGYGRRTILVRSSEAVRSPSEHEEGIWEVREMVETTMDYKEPGANTNPRSGLSPPPPT</sequence>
<dbReference type="EMBL" id="HG996467">
    <property type="protein sequence ID" value="CAG1862963.1"/>
    <property type="molecule type" value="Genomic_DNA"/>
</dbReference>
<evidence type="ECO:0000256" key="2">
    <source>
        <dbReference type="SAM" id="SignalP"/>
    </source>
</evidence>
<accession>A0A804I682</accession>
<feature type="chain" id="PRO_5036219715" evidence="2">
    <location>
        <begin position="24"/>
        <end position="81"/>
    </location>
</feature>
<evidence type="ECO:0000313" key="4">
    <source>
        <dbReference type="EnsemblPlants" id="Ma02_p23850.1"/>
    </source>
</evidence>
<dbReference type="AlphaFoldDB" id="A0A804I682"/>
<dbReference type="Proteomes" id="UP000012960">
    <property type="component" value="Unplaced"/>
</dbReference>
<keyword evidence="5" id="KW-1185">Reference proteome</keyword>
<dbReference type="OMA" id="HEEGIWE"/>
<name>A0A804I682_MUSAM</name>
<dbReference type="Gramene" id="Ma02_t23850.1">
    <property type="protein sequence ID" value="Ma02_p23850.1"/>
    <property type="gene ID" value="Ma02_g23850"/>
</dbReference>
<dbReference type="FunCoup" id="A0A804I682">
    <property type="interactions" value="8"/>
</dbReference>
<dbReference type="PANTHER" id="PTHR37908">
    <property type="entry name" value="TRANSMEMBRANE PROTEIN"/>
    <property type="match status" value="1"/>
</dbReference>